<evidence type="ECO:0000256" key="6">
    <source>
        <dbReference type="ARBA" id="ARBA00025767"/>
    </source>
</evidence>
<evidence type="ECO:0000256" key="1">
    <source>
        <dbReference type="ARBA" id="ARBA00004604"/>
    </source>
</evidence>
<dbReference type="GO" id="GO:0034388">
    <property type="term" value="C:Pwp2p-containing subcomplex of 90S preribosome"/>
    <property type="evidence" value="ECO:0007669"/>
    <property type="project" value="TreeGrafter"/>
</dbReference>
<dbReference type="SMART" id="SM00320">
    <property type="entry name" value="WD40"/>
    <property type="match status" value="4"/>
</dbReference>
<dbReference type="EMBL" id="HBIJ01017886">
    <property type="protein sequence ID" value="CAE0371063.1"/>
    <property type="molecule type" value="Transcribed_RNA"/>
</dbReference>
<accession>A0A7S3K320</accession>
<name>A0A7S3K320_9STRA</name>
<reference evidence="7" key="1">
    <citation type="submission" date="2021-01" db="EMBL/GenBank/DDBJ databases">
        <authorList>
            <person name="Corre E."/>
            <person name="Pelletier E."/>
            <person name="Niang G."/>
            <person name="Scheremetjew M."/>
            <person name="Finn R."/>
            <person name="Kale V."/>
            <person name="Holt S."/>
            <person name="Cochrane G."/>
            <person name="Meng A."/>
            <person name="Brown T."/>
            <person name="Cohen L."/>
        </authorList>
    </citation>
    <scope>NUCLEOTIDE SEQUENCE</scope>
    <source>
        <strain evidence="7">CCMP1510</strain>
    </source>
</reference>
<dbReference type="PANTHER" id="PTHR18359">
    <property type="entry name" value="WD-REPEAT PROTEIN-RELATED"/>
    <property type="match status" value="1"/>
</dbReference>
<comment type="similarity">
    <text evidence="6">Belongs to the WD repeat UTP18 family.</text>
</comment>
<dbReference type="InterPro" id="IPR001680">
    <property type="entry name" value="WD40_rpt"/>
</dbReference>
<proteinExistence type="inferred from homology"/>
<evidence type="ECO:0000256" key="2">
    <source>
        <dbReference type="ARBA" id="ARBA00022552"/>
    </source>
</evidence>
<dbReference type="Gene3D" id="2.130.10.10">
    <property type="entry name" value="YVTN repeat-like/Quinoprotein amine dehydrogenase"/>
    <property type="match status" value="1"/>
</dbReference>
<keyword evidence="2" id="KW-0698">rRNA processing</keyword>
<dbReference type="InterPro" id="IPR015943">
    <property type="entry name" value="WD40/YVTN_repeat-like_dom_sf"/>
</dbReference>
<evidence type="ECO:0000313" key="7">
    <source>
        <dbReference type="EMBL" id="CAE0371063.1"/>
    </source>
</evidence>
<dbReference type="AlphaFoldDB" id="A0A7S3K320"/>
<keyword evidence="3" id="KW-0853">WD repeat</keyword>
<comment type="subcellular location">
    <subcellularLocation>
        <location evidence="1">Nucleus</location>
        <location evidence="1">Nucleolus</location>
    </subcellularLocation>
</comment>
<protein>
    <recommendedName>
        <fullName evidence="8">Anaphase-promoting complex subunit 4 WD40 domain-containing protein</fullName>
    </recommendedName>
</protein>
<dbReference type="InterPro" id="IPR045161">
    <property type="entry name" value="Utp18"/>
</dbReference>
<dbReference type="SUPFAM" id="SSF50978">
    <property type="entry name" value="WD40 repeat-like"/>
    <property type="match status" value="1"/>
</dbReference>
<dbReference type="PANTHER" id="PTHR18359:SF0">
    <property type="entry name" value="U3 SMALL NUCLEOLAR RNA-ASSOCIATED PROTEIN 18 HOMOLOG"/>
    <property type="match status" value="1"/>
</dbReference>
<evidence type="ECO:0000256" key="4">
    <source>
        <dbReference type="ARBA" id="ARBA00022737"/>
    </source>
</evidence>
<sequence>MMKKSKIEKRKMEEEALAAEVFGIPATAWERLEENHTKNDEERDRAAWIDEDDDRIQVDISKTKRLKKLRKVEKERNVDGIELESRLRERYAYGREAKWAADARKKLKERTPAESKTEAFLRSDQNEFLLDEKESRLDILRCPDANAHKPASAVIQAVDFSGDISNLMLTAGLDKQIRLFRIDGNENFFSGAYFCKDLPILCAAFCGKKHNSNKIAASGRRPYFYFIDIETSKTTRVTAIKSSQDKSLERFCASSDGTCLAFSVPNGRILTCDPRNGLWSHSELRINGTTRALTFDYQNSLYLYAAGSDAQVYSWDLRHTRRCLHKFRDPGQSITSALAAHNGKLAVASESGIVNIFHDYGSTFIKAITNLTTPVDRLAFHPTEDLLVLSSKWTKDALRIVNVRTLIPQVYAHWPTNNTPLHYVSATTFSPYGDFLAIGNDRGRVLLYKVKRPQ</sequence>
<keyword evidence="5" id="KW-0539">Nucleus</keyword>
<evidence type="ECO:0008006" key="8">
    <source>
        <dbReference type="Google" id="ProtNLM"/>
    </source>
</evidence>
<dbReference type="GO" id="GO:0032040">
    <property type="term" value="C:small-subunit processome"/>
    <property type="evidence" value="ECO:0007669"/>
    <property type="project" value="TreeGrafter"/>
</dbReference>
<keyword evidence="4" id="KW-0677">Repeat</keyword>
<dbReference type="GO" id="GO:0006364">
    <property type="term" value="P:rRNA processing"/>
    <property type="evidence" value="ECO:0007669"/>
    <property type="project" value="UniProtKB-KW"/>
</dbReference>
<organism evidence="7">
    <name type="scientific">Aureoumbra lagunensis</name>
    <dbReference type="NCBI Taxonomy" id="44058"/>
    <lineage>
        <taxon>Eukaryota</taxon>
        <taxon>Sar</taxon>
        <taxon>Stramenopiles</taxon>
        <taxon>Ochrophyta</taxon>
        <taxon>Pelagophyceae</taxon>
        <taxon>Pelagomonadales</taxon>
        <taxon>Aureoumbra</taxon>
    </lineage>
</organism>
<evidence type="ECO:0000256" key="3">
    <source>
        <dbReference type="ARBA" id="ARBA00022574"/>
    </source>
</evidence>
<evidence type="ECO:0000256" key="5">
    <source>
        <dbReference type="ARBA" id="ARBA00023242"/>
    </source>
</evidence>
<gene>
    <name evidence="7" type="ORF">ALAG00032_LOCUS11844</name>
</gene>
<dbReference type="InterPro" id="IPR036322">
    <property type="entry name" value="WD40_repeat_dom_sf"/>
</dbReference>